<dbReference type="GO" id="GO:0016740">
    <property type="term" value="F:transferase activity"/>
    <property type="evidence" value="ECO:0007669"/>
    <property type="project" value="UniProtKB-KW"/>
</dbReference>
<sequence>MDSVRTLHANASGGLGGLGGGAWATWLQAGVIRLPQATFGFVYATVALQLIVAHMAKEPFVPFSWALAVLALGSGNAVLRLVDPLPLNWLLLATTLVAFTHYATSVIDQARLDSTVFMSSAVCLDWLPDQMLSSFVQICKYLGIKCLTISPKVQ</sequence>
<reference evidence="2 3" key="1">
    <citation type="submission" date="2020-02" db="EMBL/GenBank/DDBJ databases">
        <title>Draft genome sequence of Haematococcus lacustris strain NIES-144.</title>
        <authorList>
            <person name="Morimoto D."/>
            <person name="Nakagawa S."/>
            <person name="Yoshida T."/>
            <person name="Sawayama S."/>
        </authorList>
    </citation>
    <scope>NUCLEOTIDE SEQUENCE [LARGE SCALE GENOMIC DNA]</scope>
    <source>
        <strain evidence="2 3">NIES-144</strain>
    </source>
</reference>
<evidence type="ECO:0000313" key="3">
    <source>
        <dbReference type="Proteomes" id="UP000485058"/>
    </source>
</evidence>
<dbReference type="Proteomes" id="UP000485058">
    <property type="component" value="Unassembled WGS sequence"/>
</dbReference>
<evidence type="ECO:0000313" key="2">
    <source>
        <dbReference type="EMBL" id="GFH12684.1"/>
    </source>
</evidence>
<protein>
    <submittedName>
        <fullName evidence="2">Ethanolaminephosphotransferase</fullName>
    </submittedName>
</protein>
<feature type="transmembrane region" description="Helical" evidence="1">
    <location>
        <begin position="34"/>
        <end position="53"/>
    </location>
</feature>
<dbReference type="AlphaFoldDB" id="A0A699Z0Y8"/>
<name>A0A699Z0Y8_HAELA</name>
<keyword evidence="1" id="KW-1133">Transmembrane helix</keyword>
<keyword evidence="3" id="KW-1185">Reference proteome</keyword>
<gene>
    <name evidence="2" type="ORF">HaLaN_08413</name>
</gene>
<keyword evidence="2" id="KW-0808">Transferase</keyword>
<keyword evidence="1" id="KW-0472">Membrane</keyword>
<evidence type="ECO:0000256" key="1">
    <source>
        <dbReference type="SAM" id="Phobius"/>
    </source>
</evidence>
<feature type="transmembrane region" description="Helical" evidence="1">
    <location>
        <begin position="60"/>
        <end position="79"/>
    </location>
</feature>
<dbReference type="EMBL" id="BLLF01000529">
    <property type="protein sequence ID" value="GFH12684.1"/>
    <property type="molecule type" value="Genomic_DNA"/>
</dbReference>
<organism evidence="2 3">
    <name type="scientific">Haematococcus lacustris</name>
    <name type="common">Green alga</name>
    <name type="synonym">Haematococcus pluvialis</name>
    <dbReference type="NCBI Taxonomy" id="44745"/>
    <lineage>
        <taxon>Eukaryota</taxon>
        <taxon>Viridiplantae</taxon>
        <taxon>Chlorophyta</taxon>
        <taxon>core chlorophytes</taxon>
        <taxon>Chlorophyceae</taxon>
        <taxon>CS clade</taxon>
        <taxon>Chlamydomonadales</taxon>
        <taxon>Haematococcaceae</taxon>
        <taxon>Haematococcus</taxon>
    </lineage>
</organism>
<feature type="transmembrane region" description="Helical" evidence="1">
    <location>
        <begin position="85"/>
        <end position="104"/>
    </location>
</feature>
<accession>A0A699Z0Y8</accession>
<comment type="caution">
    <text evidence="2">The sequence shown here is derived from an EMBL/GenBank/DDBJ whole genome shotgun (WGS) entry which is preliminary data.</text>
</comment>
<proteinExistence type="predicted"/>
<keyword evidence="1" id="KW-0812">Transmembrane</keyword>